<protein>
    <submittedName>
        <fullName evidence="1">Uncharacterized protein</fullName>
    </submittedName>
</protein>
<dbReference type="EMBL" id="JAPHNI010000245">
    <property type="protein sequence ID" value="KAJ8113565.1"/>
    <property type="molecule type" value="Genomic_DNA"/>
</dbReference>
<gene>
    <name evidence="1" type="ORF">OPT61_g4333</name>
</gene>
<dbReference type="Proteomes" id="UP001153331">
    <property type="component" value="Unassembled WGS sequence"/>
</dbReference>
<evidence type="ECO:0000313" key="2">
    <source>
        <dbReference type="Proteomes" id="UP001153331"/>
    </source>
</evidence>
<reference evidence="1" key="1">
    <citation type="submission" date="2022-11" db="EMBL/GenBank/DDBJ databases">
        <title>Genome Sequence of Boeremia exigua.</title>
        <authorList>
            <person name="Buettner E."/>
        </authorList>
    </citation>
    <scope>NUCLEOTIDE SEQUENCE</scope>
    <source>
        <strain evidence="1">CU02</strain>
    </source>
</reference>
<name>A0ACC2IED6_9PLEO</name>
<evidence type="ECO:0000313" key="1">
    <source>
        <dbReference type="EMBL" id="KAJ8113565.1"/>
    </source>
</evidence>
<accession>A0ACC2IED6</accession>
<organism evidence="1 2">
    <name type="scientific">Boeremia exigua</name>
    <dbReference type="NCBI Taxonomy" id="749465"/>
    <lineage>
        <taxon>Eukaryota</taxon>
        <taxon>Fungi</taxon>
        <taxon>Dikarya</taxon>
        <taxon>Ascomycota</taxon>
        <taxon>Pezizomycotina</taxon>
        <taxon>Dothideomycetes</taxon>
        <taxon>Pleosporomycetidae</taxon>
        <taxon>Pleosporales</taxon>
        <taxon>Pleosporineae</taxon>
        <taxon>Didymellaceae</taxon>
        <taxon>Boeremia</taxon>
    </lineage>
</organism>
<comment type="caution">
    <text evidence="1">The sequence shown here is derived from an EMBL/GenBank/DDBJ whole genome shotgun (WGS) entry which is preliminary data.</text>
</comment>
<proteinExistence type="predicted"/>
<keyword evidence="2" id="KW-1185">Reference proteome</keyword>
<sequence>MTPPPTTSLRSGVTRTRTGCWTCRARRKKCDETHPSCLACRSLNIPCEGYGVRLKWSVRGRPSVSFRHANLRKPKPESPECKVEPQSSPDPWVVSLGECESEKDQVLLQYLGLETFTALSVFEREVLYDFADWGALTLFAKPATETLPDPGRFRESLTYCAQSKLMLLNSITYQITFDPKHAQYVDEYYGRSIRAFREALSDSVYFKEEMTPYAGILLCSISMNRAMPFSIHLNGIAGIFHQRHVLQSPTDESRELAGLIGVLDLPTHSLGRQNDHLHMWRQHCMGQSGVEEITGLPFSLIDLLASQADEDIEERLMQWPGEPNEPVMCKLWEAAQYAGLIRTRDFRIDQGLRVYTDTLSQAGVVRHVLNVLQDLRLRLDASTFASTESLLFPLVAAGSQAMMLTVDDRTFVREGIVALANHTISSYPYYEAVVRVLETLWAGDGTKSLDLVTREMGFELGLF</sequence>